<feature type="compositionally biased region" description="Acidic residues" evidence="6">
    <location>
        <begin position="811"/>
        <end position="823"/>
    </location>
</feature>
<feature type="coiled-coil region" evidence="5">
    <location>
        <begin position="82"/>
        <end position="386"/>
    </location>
</feature>
<feature type="compositionally biased region" description="Acidic residues" evidence="6">
    <location>
        <begin position="783"/>
        <end position="796"/>
    </location>
</feature>
<evidence type="ECO:0000256" key="4">
    <source>
        <dbReference type="ARBA" id="ARBA00024208"/>
    </source>
</evidence>
<protein>
    <submittedName>
        <fullName evidence="7">Uncharacterized protein</fullName>
    </submittedName>
</protein>
<comment type="similarity">
    <text evidence="4">Belongs to the CRWN family.</text>
</comment>
<sequence>MKVDCKASFEELENEKAMFAQGKKEFEACKSELLERESELTASKEALTRLQQQVDKKIELQSEREKDMEGKIKLLKDRERIVKAEEKRLDGEKKKFEEDKEKAKMLQQEIQDLKASIELQRQQVIAEEEKLRLTEQDREDFIKLQRCLKEEIDDFRAQAKAVELEKEELKKEKDRFEKQWEILDEKHEEVKRELERADEEAHRVAKWLHEEEARLKEEKRILQEQIQKESEALRLEKEEFIRTVERERAEWFASVEEERETLIKDLDAKKREMEKNIERHIAETKKERKEQELKFKREAEQEKEKMESLKSLAEAKLEEVRLEQHKLEKERQEIAKLREECGREWLEIKKDVDELQMQREKLRDQREALIRERDETVQEAEKLRKLKGEQGETVGNSQVPFSSELAVTTPKTRSWMSAFKKERSGMDAISLASPSFGRGTPEKSASDTPSRLSWFRKCVVGLFPSPEGRPDYFIFKGSQKGDVNTPPKMLPPMDCEPEAAENVSVEEQHESSSTSKTSGSSSEQINEGLQSRRKGKGKHPMRTRSIRAVVEDAKAILQSVSAEKEGGEVEPLDVVAMNTFMPENEAITQATDEYEADTPSRQGRKRQRSAIENVNGMDADNMEAGTEVLTIGAKRKRHQGISEIVLDSVPKREPPVVKRYNFRRSTITKLGAPKSSESLPALDSPKDVSSIGKQVGIEVVLQEQVDMVFQKNHGDVSDVEINGKYVVSDAGDINVENREDIAQGDEELITRGKEAEVVRDEDHGVHETEPVSNVDENLRLEYSEESDDGVVEEDSQFSDSNAGLNNRGDENELSEESEDDIDENCTQKQKWWDFLTT</sequence>
<feature type="region of interest" description="Disordered" evidence="6">
    <location>
        <begin position="587"/>
        <end position="619"/>
    </location>
</feature>
<proteinExistence type="inferred from homology"/>
<evidence type="ECO:0000256" key="6">
    <source>
        <dbReference type="SAM" id="MobiDB-lite"/>
    </source>
</evidence>
<dbReference type="AlphaFoldDB" id="A0A8T2UD63"/>
<dbReference type="PANTHER" id="PTHR31908:SF11">
    <property type="entry name" value="PROTEIN CROWDED NUCLEI 1"/>
    <property type="match status" value="1"/>
</dbReference>
<feature type="region of interest" description="Disordered" evidence="6">
    <location>
        <begin position="756"/>
        <end position="837"/>
    </location>
</feature>
<evidence type="ECO:0000256" key="3">
    <source>
        <dbReference type="ARBA" id="ARBA00024186"/>
    </source>
</evidence>
<keyword evidence="2" id="KW-0539">Nucleus</keyword>
<evidence type="ECO:0000256" key="5">
    <source>
        <dbReference type="SAM" id="Coils"/>
    </source>
</evidence>
<evidence type="ECO:0000313" key="7">
    <source>
        <dbReference type="EMBL" id="KAH7432460.1"/>
    </source>
</evidence>
<evidence type="ECO:0000256" key="1">
    <source>
        <dbReference type="ARBA" id="ARBA00023054"/>
    </source>
</evidence>
<organism evidence="7 8">
    <name type="scientific">Ceratopteris richardii</name>
    <name type="common">Triangle waterfern</name>
    <dbReference type="NCBI Taxonomy" id="49495"/>
    <lineage>
        <taxon>Eukaryota</taxon>
        <taxon>Viridiplantae</taxon>
        <taxon>Streptophyta</taxon>
        <taxon>Embryophyta</taxon>
        <taxon>Tracheophyta</taxon>
        <taxon>Polypodiopsida</taxon>
        <taxon>Polypodiidae</taxon>
        <taxon>Polypodiales</taxon>
        <taxon>Pteridineae</taxon>
        <taxon>Pteridaceae</taxon>
        <taxon>Parkerioideae</taxon>
        <taxon>Ceratopteris</taxon>
    </lineage>
</organism>
<evidence type="ECO:0000313" key="8">
    <source>
        <dbReference type="Proteomes" id="UP000825935"/>
    </source>
</evidence>
<accession>A0A8T2UD63</accession>
<comment type="caution">
    <text evidence="7">The sequence shown here is derived from an EMBL/GenBank/DDBJ whole genome shotgun (WGS) entry which is preliminary data.</text>
</comment>
<dbReference type="InterPro" id="IPR040418">
    <property type="entry name" value="CRWN"/>
</dbReference>
<gene>
    <name evidence="7" type="ORF">KP509_07G023500</name>
</gene>
<reference evidence="7" key="1">
    <citation type="submission" date="2021-08" db="EMBL/GenBank/DDBJ databases">
        <title>WGS assembly of Ceratopteris richardii.</title>
        <authorList>
            <person name="Marchant D.B."/>
            <person name="Chen G."/>
            <person name="Jenkins J."/>
            <person name="Shu S."/>
            <person name="Leebens-Mack J."/>
            <person name="Grimwood J."/>
            <person name="Schmutz J."/>
            <person name="Soltis P."/>
            <person name="Soltis D."/>
            <person name="Chen Z.-H."/>
        </authorList>
    </citation>
    <scope>NUCLEOTIDE SEQUENCE</scope>
    <source>
        <strain evidence="7">Whitten #5841</strain>
        <tissue evidence="7">Leaf</tissue>
    </source>
</reference>
<feature type="compositionally biased region" description="Basic residues" evidence="6">
    <location>
        <begin position="531"/>
        <end position="545"/>
    </location>
</feature>
<name>A0A8T2UD63_CERRI</name>
<comment type="subcellular location">
    <subcellularLocation>
        <location evidence="3">Nucleus lamina</location>
    </subcellularLocation>
</comment>
<feature type="compositionally biased region" description="Low complexity" evidence="6">
    <location>
        <begin position="511"/>
        <end position="522"/>
    </location>
</feature>
<dbReference type="OrthoDB" id="673795at2759"/>
<keyword evidence="1 5" id="KW-0175">Coiled coil</keyword>
<dbReference type="GO" id="GO:0006997">
    <property type="term" value="P:nucleus organization"/>
    <property type="evidence" value="ECO:0007669"/>
    <property type="project" value="InterPro"/>
</dbReference>
<feature type="compositionally biased region" description="Basic and acidic residues" evidence="6">
    <location>
        <begin position="756"/>
        <end position="769"/>
    </location>
</feature>
<feature type="region of interest" description="Disordered" evidence="6">
    <location>
        <begin position="463"/>
        <end position="545"/>
    </location>
</feature>
<dbReference type="PANTHER" id="PTHR31908">
    <property type="entry name" value="PROTEIN CROWDED NUCLEI 4"/>
    <property type="match status" value="1"/>
</dbReference>
<keyword evidence="8" id="KW-1185">Reference proteome</keyword>
<evidence type="ECO:0000256" key="2">
    <source>
        <dbReference type="ARBA" id="ARBA00023242"/>
    </source>
</evidence>
<feature type="region of interest" description="Disordered" evidence="6">
    <location>
        <begin position="430"/>
        <end position="450"/>
    </location>
</feature>
<dbReference type="GO" id="GO:0005652">
    <property type="term" value="C:nuclear lamina"/>
    <property type="evidence" value="ECO:0007669"/>
    <property type="project" value="UniProtKB-SubCell"/>
</dbReference>
<dbReference type="Proteomes" id="UP000825935">
    <property type="component" value="Chromosome 7"/>
</dbReference>
<dbReference type="EMBL" id="CM035412">
    <property type="protein sequence ID" value="KAH7432460.1"/>
    <property type="molecule type" value="Genomic_DNA"/>
</dbReference>